<dbReference type="AlphaFoldDB" id="A0ABD0KQF4"/>
<sequence>MATCESCQALRGVNKKASVTMTSSISGKTGPGFQLVINVLCHADRCKFIGPNAPGDHHHPISTGPTCSLSHPTCNVYRQRWLAPHRPVTSQPSSLKYSFIGEKGVAQSDARL</sequence>
<keyword evidence="2" id="KW-1185">Reference proteome</keyword>
<gene>
    <name evidence="1" type="ORF">BaRGS_00019402</name>
</gene>
<evidence type="ECO:0000313" key="1">
    <source>
        <dbReference type="EMBL" id="KAK7489294.1"/>
    </source>
</evidence>
<dbReference type="Proteomes" id="UP001519460">
    <property type="component" value="Unassembled WGS sequence"/>
</dbReference>
<evidence type="ECO:0000313" key="2">
    <source>
        <dbReference type="Proteomes" id="UP001519460"/>
    </source>
</evidence>
<protein>
    <submittedName>
        <fullName evidence="1">Uncharacterized protein</fullName>
    </submittedName>
</protein>
<organism evidence="1 2">
    <name type="scientific">Batillaria attramentaria</name>
    <dbReference type="NCBI Taxonomy" id="370345"/>
    <lineage>
        <taxon>Eukaryota</taxon>
        <taxon>Metazoa</taxon>
        <taxon>Spiralia</taxon>
        <taxon>Lophotrochozoa</taxon>
        <taxon>Mollusca</taxon>
        <taxon>Gastropoda</taxon>
        <taxon>Caenogastropoda</taxon>
        <taxon>Sorbeoconcha</taxon>
        <taxon>Cerithioidea</taxon>
        <taxon>Batillariidae</taxon>
        <taxon>Batillaria</taxon>
    </lineage>
</organism>
<accession>A0ABD0KQF4</accession>
<dbReference type="EMBL" id="JACVVK020000139">
    <property type="protein sequence ID" value="KAK7489294.1"/>
    <property type="molecule type" value="Genomic_DNA"/>
</dbReference>
<name>A0ABD0KQF4_9CAEN</name>
<comment type="caution">
    <text evidence="1">The sequence shown here is derived from an EMBL/GenBank/DDBJ whole genome shotgun (WGS) entry which is preliminary data.</text>
</comment>
<proteinExistence type="predicted"/>
<reference evidence="1 2" key="1">
    <citation type="journal article" date="2023" name="Sci. Data">
        <title>Genome assembly of the Korean intertidal mud-creeper Batillaria attramentaria.</title>
        <authorList>
            <person name="Patra A.K."/>
            <person name="Ho P.T."/>
            <person name="Jun S."/>
            <person name="Lee S.J."/>
            <person name="Kim Y."/>
            <person name="Won Y.J."/>
        </authorList>
    </citation>
    <scope>NUCLEOTIDE SEQUENCE [LARGE SCALE GENOMIC DNA]</scope>
    <source>
        <strain evidence="1">Wonlab-2016</strain>
    </source>
</reference>